<dbReference type="InterPro" id="IPR002938">
    <property type="entry name" value="FAD-bd"/>
</dbReference>
<reference evidence="7 8" key="1">
    <citation type="submission" date="2019-04" db="EMBL/GenBank/DDBJ databases">
        <authorList>
            <consortium name="DOE Joint Genome Institute"/>
            <person name="Mondo S."/>
            <person name="Kjaerbolling I."/>
            <person name="Vesth T."/>
            <person name="Frisvad J.C."/>
            <person name="Nybo J.L."/>
            <person name="Theobald S."/>
            <person name="Kildgaard S."/>
            <person name="Isbrandt T."/>
            <person name="Kuo A."/>
            <person name="Sato A."/>
            <person name="Lyhne E.K."/>
            <person name="Kogle M.E."/>
            <person name="Wiebenga A."/>
            <person name="Kun R.S."/>
            <person name="Lubbers R.J."/>
            <person name="Makela M.R."/>
            <person name="Barry K."/>
            <person name="Chovatia M."/>
            <person name="Clum A."/>
            <person name="Daum C."/>
            <person name="Haridas S."/>
            <person name="He G."/>
            <person name="LaButti K."/>
            <person name="Lipzen A."/>
            <person name="Riley R."/>
            <person name="Salamov A."/>
            <person name="Simmons B.A."/>
            <person name="Magnuson J.K."/>
            <person name="Henrissat B."/>
            <person name="Mortensen U.H."/>
            <person name="Larsen T.O."/>
            <person name="Devries R.P."/>
            <person name="Grigoriev I.V."/>
            <person name="Machida M."/>
            <person name="Baker S.E."/>
            <person name="Andersen M.R."/>
            <person name="Cantor M.N."/>
            <person name="Hua S.X."/>
        </authorList>
    </citation>
    <scope>NUCLEOTIDE SEQUENCE [LARGE SCALE GENOMIC DNA]</scope>
    <source>
        <strain evidence="7 8">CBS 119388</strain>
    </source>
</reference>
<dbReference type="Pfam" id="PF01494">
    <property type="entry name" value="FAD_binding_3"/>
    <property type="match status" value="1"/>
</dbReference>
<evidence type="ECO:0000256" key="4">
    <source>
        <dbReference type="ARBA" id="ARBA00023002"/>
    </source>
</evidence>
<dbReference type="Gene3D" id="3.50.50.60">
    <property type="entry name" value="FAD/NAD(P)-binding domain"/>
    <property type="match status" value="1"/>
</dbReference>
<proteinExistence type="inferred from homology"/>
<dbReference type="GO" id="GO:0071949">
    <property type="term" value="F:FAD binding"/>
    <property type="evidence" value="ECO:0007669"/>
    <property type="project" value="InterPro"/>
</dbReference>
<evidence type="ECO:0000259" key="6">
    <source>
        <dbReference type="Pfam" id="PF01494"/>
    </source>
</evidence>
<evidence type="ECO:0000256" key="3">
    <source>
        <dbReference type="ARBA" id="ARBA00022827"/>
    </source>
</evidence>
<dbReference type="SUPFAM" id="SSF51905">
    <property type="entry name" value="FAD/NAD(P)-binding domain"/>
    <property type="match status" value="1"/>
</dbReference>
<accession>A0A5N7D9X4</accession>
<evidence type="ECO:0000256" key="1">
    <source>
        <dbReference type="ARBA" id="ARBA00007992"/>
    </source>
</evidence>
<feature type="signal peptide" evidence="5">
    <location>
        <begin position="1"/>
        <end position="22"/>
    </location>
</feature>
<sequence>MAKVKNFRVIIVGGSIAGLTLAHSLQRCGIDFVVLEANDHIAPQVGASVGILANGARILDQLGIFDDVLEETVVAKTMHYWSGTAKHLTTEPLQIFEDRHGYPIAFLDRQIVLRILYFRLGEHQRRVHINKKVVRVENLPNKAVVHCEDGSTFEGDLVVGADGVRGIVREEMWRYMESLGLIKDVVTEKSSMSGELHNNLILFPCLLVSHDLDMKAEYSYVFGISNPTAGVNPGEAHRTFAKGYSTLTIGGKGGRIYWFLFAKMGRSFTGLNVPRFNKQDLGDHVAKYLHIPITPTVPFSKVYEKVEVTAYLCLEEEFYLYWSMDRCVCIGDSIHKVCLQLKPLSRAQATLTDLPQMTPNIGQGGNSAIETAASLANCLSNLVKCSEGHDPIALQSINTALKNGKRPGNPGLKRF</sequence>
<dbReference type="Proteomes" id="UP000325579">
    <property type="component" value="Unassembled WGS sequence"/>
</dbReference>
<dbReference type="PRINTS" id="PR00420">
    <property type="entry name" value="RNGMNOXGNASE"/>
</dbReference>
<dbReference type="EMBL" id="ML736782">
    <property type="protein sequence ID" value="KAE8402945.1"/>
    <property type="molecule type" value="Genomic_DNA"/>
</dbReference>
<evidence type="ECO:0000256" key="5">
    <source>
        <dbReference type="SAM" id="SignalP"/>
    </source>
</evidence>
<dbReference type="InterPro" id="IPR036188">
    <property type="entry name" value="FAD/NAD-bd_sf"/>
</dbReference>
<keyword evidence="4" id="KW-0560">Oxidoreductase</keyword>
<dbReference type="RefSeq" id="XP_031940264.1">
    <property type="nucleotide sequence ID" value="XM_032078990.1"/>
</dbReference>
<protein>
    <recommendedName>
        <fullName evidence="6">FAD-binding domain-containing protein</fullName>
    </recommendedName>
</protein>
<evidence type="ECO:0000313" key="8">
    <source>
        <dbReference type="Proteomes" id="UP000325579"/>
    </source>
</evidence>
<feature type="domain" description="FAD-binding" evidence="6">
    <location>
        <begin position="8"/>
        <end position="172"/>
    </location>
</feature>
<dbReference type="InterPro" id="IPR050562">
    <property type="entry name" value="FAD_mOase_fung"/>
</dbReference>
<dbReference type="PANTHER" id="PTHR47356:SF2">
    <property type="entry name" value="FAD-BINDING DOMAIN-CONTAINING PROTEIN-RELATED"/>
    <property type="match status" value="1"/>
</dbReference>
<dbReference type="Gene3D" id="3.30.9.30">
    <property type="match status" value="1"/>
</dbReference>
<keyword evidence="3" id="KW-0274">FAD</keyword>
<evidence type="ECO:0000256" key="2">
    <source>
        <dbReference type="ARBA" id="ARBA00022630"/>
    </source>
</evidence>
<gene>
    <name evidence="7" type="ORF">BDV37DRAFT_151475</name>
</gene>
<evidence type="ECO:0000313" key="7">
    <source>
        <dbReference type="EMBL" id="KAE8402945.1"/>
    </source>
</evidence>
<keyword evidence="8" id="KW-1185">Reference proteome</keyword>
<dbReference type="GO" id="GO:0004497">
    <property type="term" value="F:monooxygenase activity"/>
    <property type="evidence" value="ECO:0007669"/>
    <property type="project" value="InterPro"/>
</dbReference>
<dbReference type="PANTHER" id="PTHR47356">
    <property type="entry name" value="FAD-DEPENDENT MONOOXYGENASE ASQG-RELATED"/>
    <property type="match status" value="1"/>
</dbReference>
<feature type="chain" id="PRO_5024793314" description="FAD-binding domain-containing protein" evidence="5">
    <location>
        <begin position="23"/>
        <end position="415"/>
    </location>
</feature>
<name>A0A5N7D9X4_9EURO</name>
<dbReference type="OrthoDB" id="10029326at2759"/>
<keyword evidence="5" id="KW-0732">Signal</keyword>
<keyword evidence="2" id="KW-0285">Flavoprotein</keyword>
<organism evidence="7 8">
    <name type="scientific">Aspergillus pseudonomiae</name>
    <dbReference type="NCBI Taxonomy" id="1506151"/>
    <lineage>
        <taxon>Eukaryota</taxon>
        <taxon>Fungi</taxon>
        <taxon>Dikarya</taxon>
        <taxon>Ascomycota</taxon>
        <taxon>Pezizomycotina</taxon>
        <taxon>Eurotiomycetes</taxon>
        <taxon>Eurotiomycetidae</taxon>
        <taxon>Eurotiales</taxon>
        <taxon>Aspergillaceae</taxon>
        <taxon>Aspergillus</taxon>
        <taxon>Aspergillus subgen. Circumdati</taxon>
    </lineage>
</organism>
<dbReference type="GeneID" id="43663681"/>
<dbReference type="AlphaFoldDB" id="A0A5N7D9X4"/>
<comment type="similarity">
    <text evidence="1">Belongs to the paxM FAD-dependent monooxygenase family.</text>
</comment>